<dbReference type="SMART" id="SM00421">
    <property type="entry name" value="HTH_LUXR"/>
    <property type="match status" value="1"/>
</dbReference>
<organism evidence="2 3">
    <name type="scientific">Legionella fallonii LLAP-10</name>
    <dbReference type="NCBI Taxonomy" id="1212491"/>
    <lineage>
        <taxon>Bacteria</taxon>
        <taxon>Pseudomonadati</taxon>
        <taxon>Pseudomonadota</taxon>
        <taxon>Gammaproteobacteria</taxon>
        <taxon>Legionellales</taxon>
        <taxon>Legionellaceae</taxon>
        <taxon>Legionella</taxon>
    </lineage>
</organism>
<dbReference type="PRINTS" id="PR00038">
    <property type="entry name" value="HTHLUXR"/>
</dbReference>
<dbReference type="GO" id="GO:0006355">
    <property type="term" value="P:regulation of DNA-templated transcription"/>
    <property type="evidence" value="ECO:0007669"/>
    <property type="project" value="InterPro"/>
</dbReference>
<dbReference type="AlphaFoldDB" id="A0A098G8P7"/>
<dbReference type="Proteomes" id="UP000032430">
    <property type="component" value="Chromosome I"/>
</dbReference>
<dbReference type="InterPro" id="IPR016032">
    <property type="entry name" value="Sig_transdc_resp-reg_C-effctor"/>
</dbReference>
<evidence type="ECO:0000313" key="3">
    <source>
        <dbReference type="Proteomes" id="UP000032430"/>
    </source>
</evidence>
<protein>
    <recommendedName>
        <fullName evidence="1">HTH luxR-type domain-containing protein</fullName>
    </recommendedName>
</protein>
<name>A0A098G8P7_9GAMM</name>
<sequence length="266" mass="31055">MRKTQHSTFSVAAAQFINEMSKPLHQYGLTNFMHDMTYGQGQITMLVNNKQIMQFYASNKIPMLCTDDSGRTLNDGVYLNKILEAQFRDCSILMPIMVKVAKQFGQQFGKNSVHIVIREEDCQHLYSLFFEQDEHDFLHWIVNNGQLLHDFIENYNLIAKELVLEAKSPENRIVLPNFSDIGPSAERTQPRVRIFHETMHVPIYLSPQQNRCLKLLMQGKSTKETAKVLQLSVRTVEHYFERIRELLGCRTNKEIIAMYIHQFLKN</sequence>
<dbReference type="RefSeq" id="WP_045096269.1">
    <property type="nucleotide sequence ID" value="NZ_LN614827.1"/>
</dbReference>
<accession>A0A098G8P7</accession>
<dbReference type="Pfam" id="PF00196">
    <property type="entry name" value="GerE"/>
    <property type="match status" value="1"/>
</dbReference>
<dbReference type="InterPro" id="IPR036388">
    <property type="entry name" value="WH-like_DNA-bd_sf"/>
</dbReference>
<gene>
    <name evidence="2" type="ORF">LFA_2472</name>
</gene>
<evidence type="ECO:0000313" key="2">
    <source>
        <dbReference type="EMBL" id="CEG57845.1"/>
    </source>
</evidence>
<keyword evidence="3" id="KW-1185">Reference proteome</keyword>
<dbReference type="PROSITE" id="PS50043">
    <property type="entry name" value="HTH_LUXR_2"/>
    <property type="match status" value="1"/>
</dbReference>
<dbReference type="Gene3D" id="1.10.10.10">
    <property type="entry name" value="Winged helix-like DNA-binding domain superfamily/Winged helix DNA-binding domain"/>
    <property type="match status" value="1"/>
</dbReference>
<dbReference type="SUPFAM" id="SSF46894">
    <property type="entry name" value="C-terminal effector domain of the bipartite response regulators"/>
    <property type="match status" value="1"/>
</dbReference>
<dbReference type="EMBL" id="LN614827">
    <property type="protein sequence ID" value="CEG57845.1"/>
    <property type="molecule type" value="Genomic_DNA"/>
</dbReference>
<dbReference type="InterPro" id="IPR000792">
    <property type="entry name" value="Tscrpt_reg_LuxR_C"/>
</dbReference>
<proteinExistence type="predicted"/>
<reference evidence="3" key="1">
    <citation type="submission" date="2014-09" db="EMBL/GenBank/DDBJ databases">
        <authorList>
            <person name="Gomez-Valero L."/>
        </authorList>
    </citation>
    <scope>NUCLEOTIDE SEQUENCE [LARGE SCALE GENOMIC DNA]</scope>
    <source>
        <strain evidence="3">ATCC700992</strain>
    </source>
</reference>
<evidence type="ECO:0000259" key="1">
    <source>
        <dbReference type="PROSITE" id="PS50043"/>
    </source>
</evidence>
<dbReference type="CDD" id="cd06170">
    <property type="entry name" value="LuxR_C_like"/>
    <property type="match status" value="1"/>
</dbReference>
<dbReference type="STRING" id="1212491.LFA_2472"/>
<dbReference type="OrthoDB" id="8593353at2"/>
<feature type="domain" description="HTH luxR-type" evidence="1">
    <location>
        <begin position="198"/>
        <end position="263"/>
    </location>
</feature>
<dbReference type="KEGG" id="lfa:LFA_2472"/>
<dbReference type="GO" id="GO:0003677">
    <property type="term" value="F:DNA binding"/>
    <property type="evidence" value="ECO:0007669"/>
    <property type="project" value="InterPro"/>
</dbReference>
<dbReference type="HOGENOM" id="CLU_1064751_0_0_6"/>